<dbReference type="Pfam" id="PF02518">
    <property type="entry name" value="HATPase_c"/>
    <property type="match status" value="1"/>
</dbReference>
<evidence type="ECO:0000256" key="10">
    <source>
        <dbReference type="PROSITE-ProRule" id="PRU00169"/>
    </source>
</evidence>
<dbReference type="SUPFAM" id="SSF52172">
    <property type="entry name" value="CheY-like"/>
    <property type="match status" value="1"/>
</dbReference>
<keyword evidence="5" id="KW-0808">Transferase</keyword>
<dbReference type="SUPFAM" id="SSF47384">
    <property type="entry name" value="Homodimeric domain of signal transducing histidine kinase"/>
    <property type="match status" value="1"/>
</dbReference>
<evidence type="ECO:0000256" key="3">
    <source>
        <dbReference type="ARBA" id="ARBA00012438"/>
    </source>
</evidence>
<evidence type="ECO:0000313" key="14">
    <source>
        <dbReference type="Proteomes" id="UP001500218"/>
    </source>
</evidence>
<dbReference type="InterPro" id="IPR036097">
    <property type="entry name" value="HisK_dim/P_sf"/>
</dbReference>
<evidence type="ECO:0000256" key="1">
    <source>
        <dbReference type="ARBA" id="ARBA00000085"/>
    </source>
</evidence>
<dbReference type="PANTHER" id="PTHR43065">
    <property type="entry name" value="SENSOR HISTIDINE KINASE"/>
    <property type="match status" value="1"/>
</dbReference>
<dbReference type="Gene3D" id="1.10.287.130">
    <property type="match status" value="1"/>
</dbReference>
<dbReference type="PROSITE" id="PS50109">
    <property type="entry name" value="HIS_KIN"/>
    <property type="match status" value="1"/>
</dbReference>
<dbReference type="PANTHER" id="PTHR43065:SF46">
    <property type="entry name" value="C4-DICARBOXYLATE TRANSPORT SENSOR PROTEIN DCTB"/>
    <property type="match status" value="1"/>
</dbReference>
<feature type="modified residue" description="4-aspartylphosphate" evidence="10">
    <location>
        <position position="309"/>
    </location>
</feature>
<evidence type="ECO:0000259" key="12">
    <source>
        <dbReference type="PROSITE" id="PS50110"/>
    </source>
</evidence>
<keyword evidence="9" id="KW-0902">Two-component regulatory system</keyword>
<reference evidence="14" key="1">
    <citation type="journal article" date="2019" name="Int. J. Syst. Evol. Microbiol.">
        <title>The Global Catalogue of Microorganisms (GCM) 10K type strain sequencing project: providing services to taxonomists for standard genome sequencing and annotation.</title>
        <authorList>
            <consortium name="The Broad Institute Genomics Platform"/>
            <consortium name="The Broad Institute Genome Sequencing Center for Infectious Disease"/>
            <person name="Wu L."/>
            <person name="Ma J."/>
        </authorList>
    </citation>
    <scope>NUCLEOTIDE SEQUENCE [LARGE SCALE GENOMIC DNA]</scope>
    <source>
        <strain evidence="14">JCM 13250</strain>
    </source>
</reference>
<comment type="subcellular location">
    <subcellularLocation>
        <location evidence="2">Cell membrane</location>
    </subcellularLocation>
</comment>
<dbReference type="SMART" id="SM00388">
    <property type="entry name" value="HisKA"/>
    <property type="match status" value="1"/>
</dbReference>
<dbReference type="SMART" id="SM00448">
    <property type="entry name" value="REC"/>
    <property type="match status" value="1"/>
</dbReference>
<dbReference type="Gene3D" id="3.40.50.2300">
    <property type="match status" value="1"/>
</dbReference>
<dbReference type="SMART" id="SM00387">
    <property type="entry name" value="HATPase_c"/>
    <property type="match status" value="1"/>
</dbReference>
<keyword evidence="8" id="KW-0067">ATP-binding</keyword>
<evidence type="ECO:0000256" key="7">
    <source>
        <dbReference type="ARBA" id="ARBA00022777"/>
    </source>
</evidence>
<dbReference type="Gene3D" id="3.30.565.10">
    <property type="entry name" value="Histidine kinase-like ATPase, C-terminal domain"/>
    <property type="match status" value="1"/>
</dbReference>
<protein>
    <recommendedName>
        <fullName evidence="3">histidine kinase</fullName>
        <ecNumber evidence="3">2.7.13.3</ecNumber>
    </recommendedName>
</protein>
<dbReference type="InterPro" id="IPR004358">
    <property type="entry name" value="Sig_transdc_His_kin-like_C"/>
</dbReference>
<dbReference type="InterPro" id="IPR003594">
    <property type="entry name" value="HATPase_dom"/>
</dbReference>
<accession>A0ABP4Y843</accession>
<proteinExistence type="predicted"/>
<name>A0ABP4Y843_9ACTN</name>
<dbReference type="PROSITE" id="PS50110">
    <property type="entry name" value="RESPONSE_REGULATORY"/>
    <property type="match status" value="1"/>
</dbReference>
<dbReference type="EC" id="2.7.13.3" evidence="3"/>
<gene>
    <name evidence="13" type="ORF">GCM10009682_23100</name>
</gene>
<feature type="domain" description="Histidine kinase" evidence="11">
    <location>
        <begin position="12"/>
        <end position="240"/>
    </location>
</feature>
<keyword evidence="7" id="KW-0418">Kinase</keyword>
<sequence>MRLESLGQLAGGVAHDFNNLLAIISNYTAFIAEELDAAIAAGDRRWEPVRQDLAQVEKAAQRAIELTHQLLTFGRDEPLAPRSVDVNEVVREVAALVRRSLGARVRLRVRLRPDLGPAHADAGECAQVLLNLAVNARDAMPTGGTIAIETDRIMVDTSTIAPSSPPPGRYVRLRVSDTGDGMTPEVLEHIFEPYFTTRPEGTGLGLSVVHEIVEHSGGALSVESTPGLGTAVTVLLPATDEPPSTGRPVGVRRKRGRMAGRRVMVAAEDRAIRDVVRRILVREGCLVVAVADGESAIRSLAGMDLLLTDAILGDMLGREIVERTGPGTRALYMSGFARSVLVEQGALPPDATMLDKPFSDDSLLAAVEGVLLDIVDDAAG</sequence>
<dbReference type="InterPro" id="IPR003661">
    <property type="entry name" value="HisK_dim/P_dom"/>
</dbReference>
<comment type="caution">
    <text evidence="13">The sequence shown here is derived from an EMBL/GenBank/DDBJ whole genome shotgun (WGS) entry which is preliminary data.</text>
</comment>
<keyword evidence="14" id="KW-1185">Reference proteome</keyword>
<dbReference type="Proteomes" id="UP001500218">
    <property type="component" value="Unassembled WGS sequence"/>
</dbReference>
<keyword evidence="4 10" id="KW-0597">Phosphoprotein</keyword>
<dbReference type="InterPro" id="IPR036890">
    <property type="entry name" value="HATPase_C_sf"/>
</dbReference>
<evidence type="ECO:0000313" key="13">
    <source>
        <dbReference type="EMBL" id="GAA1800844.1"/>
    </source>
</evidence>
<dbReference type="InterPro" id="IPR011006">
    <property type="entry name" value="CheY-like_superfamily"/>
</dbReference>
<dbReference type="EMBL" id="BAAALT010000058">
    <property type="protein sequence ID" value="GAA1800844.1"/>
    <property type="molecule type" value="Genomic_DNA"/>
</dbReference>
<evidence type="ECO:0000256" key="2">
    <source>
        <dbReference type="ARBA" id="ARBA00004236"/>
    </source>
</evidence>
<dbReference type="SUPFAM" id="SSF55874">
    <property type="entry name" value="ATPase domain of HSP90 chaperone/DNA topoisomerase II/histidine kinase"/>
    <property type="match status" value="1"/>
</dbReference>
<evidence type="ECO:0000256" key="6">
    <source>
        <dbReference type="ARBA" id="ARBA00022741"/>
    </source>
</evidence>
<evidence type="ECO:0000256" key="9">
    <source>
        <dbReference type="ARBA" id="ARBA00023012"/>
    </source>
</evidence>
<evidence type="ECO:0000256" key="4">
    <source>
        <dbReference type="ARBA" id="ARBA00022553"/>
    </source>
</evidence>
<evidence type="ECO:0000259" key="11">
    <source>
        <dbReference type="PROSITE" id="PS50109"/>
    </source>
</evidence>
<dbReference type="InterPro" id="IPR001789">
    <property type="entry name" value="Sig_transdc_resp-reg_receiver"/>
</dbReference>
<dbReference type="PRINTS" id="PR00344">
    <property type="entry name" value="BCTRLSENSOR"/>
</dbReference>
<organism evidence="13 14">
    <name type="scientific">Luedemannella flava</name>
    <dbReference type="NCBI Taxonomy" id="349316"/>
    <lineage>
        <taxon>Bacteria</taxon>
        <taxon>Bacillati</taxon>
        <taxon>Actinomycetota</taxon>
        <taxon>Actinomycetes</taxon>
        <taxon>Micromonosporales</taxon>
        <taxon>Micromonosporaceae</taxon>
        <taxon>Luedemannella</taxon>
    </lineage>
</organism>
<feature type="domain" description="Response regulatory" evidence="12">
    <location>
        <begin position="262"/>
        <end position="371"/>
    </location>
</feature>
<keyword evidence="6" id="KW-0547">Nucleotide-binding</keyword>
<evidence type="ECO:0000256" key="8">
    <source>
        <dbReference type="ARBA" id="ARBA00022840"/>
    </source>
</evidence>
<dbReference type="InterPro" id="IPR005467">
    <property type="entry name" value="His_kinase_dom"/>
</dbReference>
<dbReference type="RefSeq" id="WP_344129282.1">
    <property type="nucleotide sequence ID" value="NZ_BAAALT010000058.1"/>
</dbReference>
<evidence type="ECO:0000256" key="5">
    <source>
        <dbReference type="ARBA" id="ARBA00022679"/>
    </source>
</evidence>
<comment type="catalytic activity">
    <reaction evidence="1">
        <text>ATP + protein L-histidine = ADP + protein N-phospho-L-histidine.</text>
        <dbReference type="EC" id="2.7.13.3"/>
    </reaction>
</comment>